<dbReference type="Proteomes" id="UP001205105">
    <property type="component" value="Unassembled WGS sequence"/>
</dbReference>
<keyword evidence="3" id="KW-1185">Reference proteome</keyword>
<feature type="signal peptide" evidence="1">
    <location>
        <begin position="1"/>
        <end position="22"/>
    </location>
</feature>
<dbReference type="InterPro" id="IPR053215">
    <property type="entry name" value="TKL_Ser/Thr_kinase"/>
</dbReference>
<keyword evidence="1" id="KW-0732">Signal</keyword>
<reference evidence="2" key="1">
    <citation type="submission" date="2020-11" db="EMBL/GenBank/DDBJ databases">
        <title>Chlorella ohadii genome sequencing and assembly.</title>
        <authorList>
            <person name="Murik O."/>
            <person name="Treves H."/>
            <person name="Kedem I."/>
            <person name="Shotland Y."/>
            <person name="Kaplan A."/>
        </authorList>
    </citation>
    <scope>NUCLEOTIDE SEQUENCE</scope>
    <source>
        <strain evidence="2">1</strain>
    </source>
</reference>
<accession>A0AAD5DWP6</accession>
<dbReference type="PANTHER" id="PTHR45756">
    <property type="entry name" value="PALMITOYLTRANSFERASE"/>
    <property type="match status" value="1"/>
</dbReference>
<dbReference type="SMART" id="SM00261">
    <property type="entry name" value="FU"/>
    <property type="match status" value="3"/>
</dbReference>
<dbReference type="InterPro" id="IPR009030">
    <property type="entry name" value="Growth_fac_rcpt_cys_sf"/>
</dbReference>
<dbReference type="AlphaFoldDB" id="A0AAD5DWP6"/>
<proteinExistence type="predicted"/>
<name>A0AAD5DWP6_9CHLO</name>
<evidence type="ECO:0000313" key="3">
    <source>
        <dbReference type="Proteomes" id="UP001205105"/>
    </source>
</evidence>
<evidence type="ECO:0000313" key="2">
    <source>
        <dbReference type="EMBL" id="KAI7845837.1"/>
    </source>
</evidence>
<feature type="chain" id="PRO_5042010120" evidence="1">
    <location>
        <begin position="23"/>
        <end position="436"/>
    </location>
</feature>
<dbReference type="EMBL" id="JADXDR010000013">
    <property type="protein sequence ID" value="KAI7845837.1"/>
    <property type="molecule type" value="Genomic_DNA"/>
</dbReference>
<dbReference type="SUPFAM" id="SSF57184">
    <property type="entry name" value="Growth factor receptor domain"/>
    <property type="match status" value="2"/>
</dbReference>
<gene>
    <name evidence="2" type="ORF">COHA_000747</name>
</gene>
<dbReference type="InterPro" id="IPR006212">
    <property type="entry name" value="Furin_repeat"/>
</dbReference>
<organism evidence="2 3">
    <name type="scientific">Chlorella ohadii</name>
    <dbReference type="NCBI Taxonomy" id="2649997"/>
    <lineage>
        <taxon>Eukaryota</taxon>
        <taxon>Viridiplantae</taxon>
        <taxon>Chlorophyta</taxon>
        <taxon>core chlorophytes</taxon>
        <taxon>Trebouxiophyceae</taxon>
        <taxon>Chlorellales</taxon>
        <taxon>Chlorellaceae</taxon>
        <taxon>Chlorella clade</taxon>
        <taxon>Chlorella</taxon>
    </lineage>
</organism>
<sequence length="436" mass="45398">MRLSLLLLAAALLIAGPGRAYAACSVDPDLEDGVGSGCVRCSADGARCEECGERYGLKKDGTCVTCQPVLVGKLLEEKAPVRCYPATTVSKAGGFPALYPNAKGECEYCPTPGCNQCLPGNGTCVQCKVNHGAAPAEAGGVTCVECSTDLPALMCRTCDAKDTKKCLECRTSGEFLKDNQCVECSSVGIENCDECPDGKTCKTCGYGFALDASGKCVACPENCDDCSEPGKCSSCTGGFGPDGKGGCTACKIDPCTNCTTSLDTCEPLGCEFGFYFDAEKKACTPCAEGCNYCLGAPDNCYGSCDDGYGLVVKPDSKAACERCTLDNCTECNGDLAKCNKCNTTYFVDSATGACAKCGEGCADCESPTTCNACSTGLGLVDGKCQKCQLENCASCDEGLATCDFCADPYYLSDATKKCEQARLNRLFDLLSRQTTL</sequence>
<protein>
    <submittedName>
        <fullName evidence="2">Uncharacterized protein</fullName>
    </submittedName>
</protein>
<evidence type="ECO:0000256" key="1">
    <source>
        <dbReference type="SAM" id="SignalP"/>
    </source>
</evidence>
<dbReference type="PANTHER" id="PTHR45756:SF1">
    <property type="entry name" value="PROTEIN KINASE DOMAIN CONTAINING PROTEIN"/>
    <property type="match status" value="1"/>
</dbReference>
<dbReference type="Gene3D" id="2.10.220.10">
    <property type="entry name" value="Hormone Receptor, Insulin-like Growth Factor Receptor 1, Chain A, domain 2"/>
    <property type="match status" value="1"/>
</dbReference>
<comment type="caution">
    <text evidence="2">The sequence shown here is derived from an EMBL/GenBank/DDBJ whole genome shotgun (WGS) entry which is preliminary data.</text>
</comment>